<dbReference type="InterPro" id="IPR033954">
    <property type="entry name" value="DiS-bond_Isoase_DsbC/G"/>
</dbReference>
<dbReference type="EMBL" id="BPOP01000022">
    <property type="protein sequence ID" value="GJB92312.1"/>
    <property type="molecule type" value="Genomic_DNA"/>
</dbReference>
<feature type="signal peptide" evidence="1">
    <location>
        <begin position="1"/>
        <end position="22"/>
    </location>
</feature>
<keyword evidence="1" id="KW-0676">Redox-active center</keyword>
<dbReference type="InterPro" id="IPR018950">
    <property type="entry name" value="DiS-bond_isomerase_DsbC/G_N"/>
</dbReference>
<dbReference type="Pfam" id="PF13098">
    <property type="entry name" value="Thioredoxin_2"/>
    <property type="match status" value="1"/>
</dbReference>
<dbReference type="GO" id="GO:0042597">
    <property type="term" value="C:periplasmic space"/>
    <property type="evidence" value="ECO:0007669"/>
    <property type="project" value="UniProtKB-SubCell"/>
</dbReference>
<dbReference type="PANTHER" id="PTHR35272:SF3">
    <property type="entry name" value="THIOL:DISULFIDE INTERCHANGE PROTEIN DSBC"/>
    <property type="match status" value="1"/>
</dbReference>
<gene>
    <name evidence="4" type="ORF">KAM382_23730</name>
</gene>
<evidence type="ECO:0000259" key="2">
    <source>
        <dbReference type="Pfam" id="PF10411"/>
    </source>
</evidence>
<dbReference type="InterPro" id="IPR036249">
    <property type="entry name" value="Thioredoxin-like_sf"/>
</dbReference>
<dbReference type="Gene3D" id="3.40.30.10">
    <property type="entry name" value="Glutaredoxin"/>
    <property type="match status" value="1"/>
</dbReference>
<comment type="caution">
    <text evidence="4">The sequence shown here is derived from an EMBL/GenBank/DDBJ whole genome shotgun (WGS) entry which is preliminary data.</text>
</comment>
<organism evidence="4 5">
    <name type="scientific">Aeromonas caviae</name>
    <name type="common">Aeromonas punctata</name>
    <dbReference type="NCBI Taxonomy" id="648"/>
    <lineage>
        <taxon>Bacteria</taxon>
        <taxon>Pseudomonadati</taxon>
        <taxon>Pseudomonadota</taxon>
        <taxon>Gammaproteobacteria</taxon>
        <taxon>Aeromonadales</taxon>
        <taxon>Aeromonadaceae</taxon>
        <taxon>Aeromonas</taxon>
    </lineage>
</organism>
<evidence type="ECO:0000313" key="4">
    <source>
        <dbReference type="EMBL" id="GJB92312.1"/>
    </source>
</evidence>
<evidence type="ECO:0000259" key="3">
    <source>
        <dbReference type="Pfam" id="PF13098"/>
    </source>
</evidence>
<feature type="domain" description="Disulphide bond isomerase DsbC/G N-terminal" evidence="2">
    <location>
        <begin position="31"/>
        <end position="99"/>
    </location>
</feature>
<reference evidence="4 5" key="1">
    <citation type="submission" date="2021-07" db="EMBL/GenBank/DDBJ databases">
        <title>Draft genome sequence of carbapenem-resistant Aeromonas spp. in Japan.</title>
        <authorList>
            <person name="Maehana S."/>
            <person name="Suzuki M."/>
            <person name="Kitasato H."/>
        </authorList>
    </citation>
    <scope>NUCLEOTIDE SEQUENCE [LARGE SCALE GENOMIC DNA]</scope>
    <source>
        <strain evidence="4 5">KAM382</strain>
    </source>
</reference>
<sequence>MKMNAIALLLAGFLATPGFAHAQIERVSITAEQKKEAEERLKATFSQIQVTGFEPSYVPGVFELTTGNNTYYFYPGENGKDGVLIFGEMYDAQGNNLTQAAREKILDKAIAKLPMDKALSMGNEKGTIEFYEITDPECPYCEAYDSWVKKQPFAGQLKRKVIFLMNNGHPGERREVEHIICSEDKNKALDDAFKNTSNNPVITDWKTCPEAEGVIAEHQKIVQALGAQGTPAFIINGKMVTGFSEAQILDAIKSLTPQ</sequence>
<dbReference type="Proteomes" id="UP000737420">
    <property type="component" value="Unassembled WGS sequence"/>
</dbReference>
<comment type="function">
    <text evidence="1">Required for disulfide bond formation in some periplasmic proteins. Acts by transferring its disulfide bond to other proteins and is reduced in the process.</text>
</comment>
<protein>
    <recommendedName>
        <fullName evidence="1">Thiol:disulfide interchange protein</fullName>
    </recommendedName>
</protein>
<dbReference type="CDD" id="cd03020">
    <property type="entry name" value="DsbA_DsbC_DsbG"/>
    <property type="match status" value="1"/>
</dbReference>
<keyword evidence="1" id="KW-0732">Signal</keyword>
<feature type="domain" description="Thioredoxin-like fold" evidence="3">
    <location>
        <begin position="131"/>
        <end position="251"/>
    </location>
</feature>
<dbReference type="RefSeq" id="WP_190284491.1">
    <property type="nucleotide sequence ID" value="NZ_AP024404.1"/>
</dbReference>
<dbReference type="PANTHER" id="PTHR35272">
    <property type="entry name" value="THIOL:DISULFIDE INTERCHANGE PROTEIN DSBC-RELATED"/>
    <property type="match status" value="1"/>
</dbReference>
<proteinExistence type="inferred from homology"/>
<evidence type="ECO:0000256" key="1">
    <source>
        <dbReference type="RuleBase" id="RU364038"/>
    </source>
</evidence>
<keyword evidence="1" id="KW-0574">Periplasm</keyword>
<evidence type="ECO:0000313" key="5">
    <source>
        <dbReference type="Proteomes" id="UP000737420"/>
    </source>
</evidence>
<accession>A0ABD0B932</accession>
<dbReference type="SUPFAM" id="SSF52833">
    <property type="entry name" value="Thioredoxin-like"/>
    <property type="match status" value="1"/>
</dbReference>
<dbReference type="InterPro" id="IPR012336">
    <property type="entry name" value="Thioredoxin-like_fold"/>
</dbReference>
<comment type="similarity">
    <text evidence="1">Belongs to the thioredoxin family. DsbC subfamily.</text>
</comment>
<dbReference type="AlphaFoldDB" id="A0ABD0B932"/>
<feature type="chain" id="PRO_5044527398" description="Thiol:disulfide interchange protein" evidence="1">
    <location>
        <begin position="23"/>
        <end position="258"/>
    </location>
</feature>
<name>A0ABD0B932_AERCA</name>
<dbReference type="InterPro" id="IPR051470">
    <property type="entry name" value="Thiol:disulfide_interchange"/>
</dbReference>
<dbReference type="Pfam" id="PF10411">
    <property type="entry name" value="DsbC_N"/>
    <property type="match status" value="1"/>
</dbReference>
<comment type="subcellular location">
    <subcellularLocation>
        <location evidence="1">Periplasm</location>
    </subcellularLocation>
</comment>